<keyword evidence="2" id="KW-1185">Reference proteome</keyword>
<proteinExistence type="predicted"/>
<evidence type="ECO:0000313" key="2">
    <source>
        <dbReference type="Proteomes" id="UP001153076"/>
    </source>
</evidence>
<protein>
    <submittedName>
        <fullName evidence="1">Uncharacterized protein</fullName>
    </submittedName>
</protein>
<dbReference type="EMBL" id="JAKOGI010002232">
    <property type="protein sequence ID" value="KAJ8422524.1"/>
    <property type="molecule type" value="Genomic_DNA"/>
</dbReference>
<comment type="caution">
    <text evidence="1">The sequence shown here is derived from an EMBL/GenBank/DDBJ whole genome shotgun (WGS) entry which is preliminary data.</text>
</comment>
<evidence type="ECO:0000313" key="1">
    <source>
        <dbReference type="EMBL" id="KAJ8422524.1"/>
    </source>
</evidence>
<reference evidence="1" key="1">
    <citation type="submission" date="2022-04" db="EMBL/GenBank/DDBJ databases">
        <title>Carnegiea gigantea Genome sequencing and assembly v2.</title>
        <authorList>
            <person name="Copetti D."/>
            <person name="Sanderson M.J."/>
            <person name="Burquez A."/>
            <person name="Wojciechowski M.F."/>
        </authorList>
    </citation>
    <scope>NUCLEOTIDE SEQUENCE</scope>
    <source>
        <strain evidence="1">SGP5-SGP5p</strain>
        <tissue evidence="1">Aerial part</tissue>
    </source>
</reference>
<accession>A0A9Q1JH76</accession>
<dbReference type="AlphaFoldDB" id="A0A9Q1JH76"/>
<sequence length="173" mass="19417">MKNPIIGFKRQVRWHAISIGCFHQALFRDDRATTNLIITNSRRLAEMMIELEELIPGAHSPLNRVRNVATESVSDALISNRPKWSRNRTPDKEALPGGVVVVHSQPDSLAAVVQVINCGVEDIVVKCMTPSAQYINTPSLPGYIPLNTMISRAISYELKLYADFVFNSEEEQR</sequence>
<gene>
    <name evidence="1" type="ORF">Cgig2_002553</name>
</gene>
<name>A0A9Q1JH76_9CARY</name>
<dbReference type="Proteomes" id="UP001153076">
    <property type="component" value="Unassembled WGS sequence"/>
</dbReference>
<organism evidence="1 2">
    <name type="scientific">Carnegiea gigantea</name>
    <dbReference type="NCBI Taxonomy" id="171969"/>
    <lineage>
        <taxon>Eukaryota</taxon>
        <taxon>Viridiplantae</taxon>
        <taxon>Streptophyta</taxon>
        <taxon>Embryophyta</taxon>
        <taxon>Tracheophyta</taxon>
        <taxon>Spermatophyta</taxon>
        <taxon>Magnoliopsida</taxon>
        <taxon>eudicotyledons</taxon>
        <taxon>Gunneridae</taxon>
        <taxon>Pentapetalae</taxon>
        <taxon>Caryophyllales</taxon>
        <taxon>Cactineae</taxon>
        <taxon>Cactaceae</taxon>
        <taxon>Cactoideae</taxon>
        <taxon>Echinocereeae</taxon>
        <taxon>Carnegiea</taxon>
    </lineage>
</organism>